<dbReference type="GO" id="GO:0008713">
    <property type="term" value="F:ADP-heptose-lipopolysaccharide heptosyltransferase activity"/>
    <property type="evidence" value="ECO:0007669"/>
    <property type="project" value="TreeGrafter"/>
</dbReference>
<sequence length="357" mass="40507">MKISTEINDVRRTGMRFLTKNIGSSQKVQINTIEDPALIKQILICRPNARLGNLLLITPLIKEVTAAFPEARIDLFVKGSLMPVILKNYSQIGDIIVLPKKPFSSLLAYLKVWLKIKGKKYDMAINVDKESSSGRLAVELSKANFKFYGDDLNENNLKADDYLHIAKYPVYNFREFLKSLSLKNTNESISNTDLKLSDDELAHGRDILSDKFDNEKPTIAIFTYATGEKCFSELWWSDFYELLIQKYERDYNILEILPVENVSQIRFKATSFYSKNIREIGAVLANTVLFIGADSGIMHLASAAQTTTLGLFSVSNIQKYEPYGNDSQGIDTNVIESQKQYIQNIDAILQKKPFIKV</sequence>
<keyword evidence="2 3" id="KW-0808">Transferase</keyword>
<dbReference type="InterPro" id="IPR051199">
    <property type="entry name" value="LPS_LOS_Heptosyltrfase"/>
</dbReference>
<reference evidence="4 6" key="2">
    <citation type="submission" date="2016-11" db="EMBL/GenBank/DDBJ databases">
        <title>Whole genomes of Flavobacteriaceae.</title>
        <authorList>
            <person name="Stine C."/>
            <person name="Li C."/>
            <person name="Tadesse D."/>
        </authorList>
    </citation>
    <scope>NUCLEOTIDE SEQUENCE [LARGE SCALE GENOMIC DNA]</scope>
    <source>
        <strain evidence="4 6">ATCC 51468</strain>
    </source>
</reference>
<dbReference type="Proteomes" id="UP000032061">
    <property type="component" value="Unassembled WGS sequence"/>
</dbReference>
<evidence type="ECO:0000256" key="1">
    <source>
        <dbReference type="ARBA" id="ARBA00022676"/>
    </source>
</evidence>
<dbReference type="RefSeq" id="WP_041517279.1">
    <property type="nucleotide sequence ID" value="NZ_JPRK01000007.1"/>
</dbReference>
<dbReference type="CDD" id="cd03789">
    <property type="entry name" value="GT9_LPS_heptosyltransferase"/>
    <property type="match status" value="1"/>
</dbReference>
<dbReference type="Pfam" id="PF01075">
    <property type="entry name" value="Glyco_transf_9"/>
    <property type="match status" value="1"/>
</dbReference>
<name>A0A0D0EF43_9FLAO</name>
<accession>A0A0D0EF43</accession>
<dbReference type="Gene3D" id="3.40.50.2000">
    <property type="entry name" value="Glycogen Phosphorylase B"/>
    <property type="match status" value="2"/>
</dbReference>
<dbReference type="STRING" id="37752.IW18_09165"/>
<dbReference type="GO" id="GO:0009244">
    <property type="term" value="P:lipopolysaccharide core region biosynthetic process"/>
    <property type="evidence" value="ECO:0007669"/>
    <property type="project" value="TreeGrafter"/>
</dbReference>
<dbReference type="PANTHER" id="PTHR30160:SF7">
    <property type="entry name" value="ADP-HEPTOSE--LPS HEPTOSYLTRANSFERASE 2"/>
    <property type="match status" value="1"/>
</dbReference>
<reference evidence="3 5" key="1">
    <citation type="submission" date="2015-01" db="EMBL/GenBank/DDBJ databases">
        <title>Genome of Flavobacterium hibernum DSM 12611.</title>
        <authorList>
            <person name="Stropko S.J."/>
            <person name="Pipes S.E."/>
            <person name="Newman J.D."/>
        </authorList>
    </citation>
    <scope>NUCLEOTIDE SEQUENCE [LARGE SCALE GENOMIC DNA]</scope>
    <source>
        <strain evidence="3 5">DSM 12611</strain>
    </source>
</reference>
<dbReference type="SUPFAM" id="SSF53756">
    <property type="entry name" value="UDP-Glycosyltransferase/glycogen phosphorylase"/>
    <property type="match status" value="1"/>
</dbReference>
<evidence type="ECO:0000313" key="3">
    <source>
        <dbReference type="EMBL" id="KIO53454.1"/>
    </source>
</evidence>
<keyword evidence="1" id="KW-0328">Glycosyltransferase</keyword>
<comment type="caution">
    <text evidence="3">The sequence shown here is derived from an EMBL/GenBank/DDBJ whole genome shotgun (WGS) entry which is preliminary data.</text>
</comment>
<dbReference type="EMBL" id="MUGX01000011">
    <property type="protein sequence ID" value="OXA88058.1"/>
    <property type="molecule type" value="Genomic_DNA"/>
</dbReference>
<organism evidence="3 5">
    <name type="scientific">Flavobacterium hibernum</name>
    <dbReference type="NCBI Taxonomy" id="37752"/>
    <lineage>
        <taxon>Bacteria</taxon>
        <taxon>Pseudomonadati</taxon>
        <taxon>Bacteroidota</taxon>
        <taxon>Flavobacteriia</taxon>
        <taxon>Flavobacteriales</taxon>
        <taxon>Flavobacteriaceae</taxon>
        <taxon>Flavobacterium</taxon>
    </lineage>
</organism>
<dbReference type="PANTHER" id="PTHR30160">
    <property type="entry name" value="TETRAACYLDISACCHARIDE 4'-KINASE-RELATED"/>
    <property type="match status" value="1"/>
</dbReference>
<evidence type="ECO:0000313" key="4">
    <source>
        <dbReference type="EMBL" id="OXA88058.1"/>
    </source>
</evidence>
<proteinExistence type="predicted"/>
<dbReference type="Proteomes" id="UP000198302">
    <property type="component" value="Unassembled WGS sequence"/>
</dbReference>
<evidence type="ECO:0000256" key="2">
    <source>
        <dbReference type="ARBA" id="ARBA00022679"/>
    </source>
</evidence>
<dbReference type="AlphaFoldDB" id="A0A0D0EF43"/>
<dbReference type="EMBL" id="JPRK01000007">
    <property type="protein sequence ID" value="KIO53454.1"/>
    <property type="molecule type" value="Genomic_DNA"/>
</dbReference>
<dbReference type="InterPro" id="IPR002201">
    <property type="entry name" value="Glyco_trans_9"/>
</dbReference>
<keyword evidence="6" id="KW-1185">Reference proteome</keyword>
<evidence type="ECO:0000313" key="5">
    <source>
        <dbReference type="Proteomes" id="UP000032061"/>
    </source>
</evidence>
<dbReference type="OrthoDB" id="9797795at2"/>
<gene>
    <name evidence="4" type="ORF">B0A73_09780</name>
    <name evidence="3" type="ORF">IW18_09165</name>
</gene>
<protein>
    <submittedName>
        <fullName evidence="3">ADP-heptose--LPS heptosyltransferase</fullName>
    </submittedName>
</protein>
<evidence type="ECO:0000313" key="6">
    <source>
        <dbReference type="Proteomes" id="UP000198302"/>
    </source>
</evidence>
<dbReference type="GO" id="GO:0005829">
    <property type="term" value="C:cytosol"/>
    <property type="evidence" value="ECO:0007669"/>
    <property type="project" value="TreeGrafter"/>
</dbReference>